<dbReference type="Gene3D" id="3.10.129.10">
    <property type="entry name" value="Hotdog Thioesterase"/>
    <property type="match status" value="1"/>
</dbReference>
<name>A0A5Q0M466_VARPD</name>
<evidence type="ECO:0000259" key="1">
    <source>
        <dbReference type="Pfam" id="PF01575"/>
    </source>
</evidence>
<reference evidence="2 3" key="1">
    <citation type="submission" date="2019-10" db="EMBL/GenBank/DDBJ databases">
        <title>Complete genome sequence of Variovorax paradoxus 5C-2.</title>
        <authorList>
            <person name="Gogoleva N.E."/>
            <person name="Balkin A.S."/>
        </authorList>
    </citation>
    <scope>NUCLEOTIDE SEQUENCE [LARGE SCALE GENOMIC DNA]</scope>
    <source>
        <strain evidence="2 3">5C-2</strain>
    </source>
</reference>
<dbReference type="InterPro" id="IPR002539">
    <property type="entry name" value="MaoC-like_dom"/>
</dbReference>
<dbReference type="EMBL" id="CP045644">
    <property type="protein sequence ID" value="QFZ84018.1"/>
    <property type="molecule type" value="Genomic_DNA"/>
</dbReference>
<dbReference type="PANTHER" id="PTHR43841:SF3">
    <property type="entry name" value="(3R)-HYDROXYACYL-ACP DEHYDRATASE SUBUNIT HADB"/>
    <property type="match status" value="1"/>
</dbReference>
<proteinExistence type="predicted"/>
<organism evidence="2 3">
    <name type="scientific">Variovorax paradoxus</name>
    <dbReference type="NCBI Taxonomy" id="34073"/>
    <lineage>
        <taxon>Bacteria</taxon>
        <taxon>Pseudomonadati</taxon>
        <taxon>Pseudomonadota</taxon>
        <taxon>Betaproteobacteria</taxon>
        <taxon>Burkholderiales</taxon>
        <taxon>Comamonadaceae</taxon>
        <taxon>Variovorax</taxon>
    </lineage>
</organism>
<dbReference type="PANTHER" id="PTHR43841">
    <property type="entry name" value="3-HYDROXYACYL-THIOESTER DEHYDRATASE HTDX-RELATED"/>
    <property type="match status" value="1"/>
</dbReference>
<evidence type="ECO:0000313" key="2">
    <source>
        <dbReference type="EMBL" id="QFZ84018.1"/>
    </source>
</evidence>
<gene>
    <name evidence="2" type="ORF">GFK26_15280</name>
</gene>
<accession>A0A5Q0M466</accession>
<dbReference type="Pfam" id="PF01575">
    <property type="entry name" value="MaoC_dehydratas"/>
    <property type="match status" value="1"/>
</dbReference>
<dbReference type="InterPro" id="IPR029069">
    <property type="entry name" value="HotDog_dom_sf"/>
</dbReference>
<dbReference type="AlphaFoldDB" id="A0A5Q0M466"/>
<evidence type="ECO:0000313" key="3">
    <source>
        <dbReference type="Proteomes" id="UP000326780"/>
    </source>
</evidence>
<feature type="domain" description="MaoC-like" evidence="1">
    <location>
        <begin position="21"/>
        <end position="112"/>
    </location>
</feature>
<dbReference type="RefSeq" id="WP_153282671.1">
    <property type="nucleotide sequence ID" value="NZ_CP045644.1"/>
</dbReference>
<dbReference type="Proteomes" id="UP000326780">
    <property type="component" value="Chromosome"/>
</dbReference>
<sequence>MSTLNLAQVRVGDTLPPLTVAPINRTTLALFAGASNDHNAIHIDLDFARRAGMPDVFAHGMLSMAYLARLLTLWVDQRQLRQLGARFVGITHLGHQITCAGKVVEKFESDGEQRLRLEIQTTNQYGDTKVLGDAVVAVVALSL</sequence>
<protein>
    <submittedName>
        <fullName evidence="2">Dehydratase</fullName>
    </submittedName>
</protein>
<dbReference type="CDD" id="cd03453">
    <property type="entry name" value="SAV4209_like"/>
    <property type="match status" value="1"/>
</dbReference>
<dbReference type="SUPFAM" id="SSF54637">
    <property type="entry name" value="Thioesterase/thiol ester dehydrase-isomerase"/>
    <property type="match status" value="1"/>
</dbReference>